<accession>A0ABX1CRH6</accession>
<evidence type="ECO:0000256" key="1">
    <source>
        <dbReference type="SAM" id="MobiDB-lite"/>
    </source>
</evidence>
<gene>
    <name evidence="3" type="ORF">HBH26_08480</name>
</gene>
<evidence type="ECO:0000313" key="4">
    <source>
        <dbReference type="Proteomes" id="UP000732399"/>
    </source>
</evidence>
<comment type="caution">
    <text evidence="3">The sequence shown here is derived from an EMBL/GenBank/DDBJ whole genome shotgun (WGS) entry which is preliminary data.</text>
</comment>
<protein>
    <recommendedName>
        <fullName evidence="5">DUF4105 domain-containing protein</fullName>
    </recommendedName>
</protein>
<keyword evidence="2" id="KW-0732">Signal</keyword>
<keyword evidence="4" id="KW-1185">Reference proteome</keyword>
<name>A0ABX1CRH6_9SPHN</name>
<feature type="chain" id="PRO_5045539286" description="DUF4105 domain-containing protein" evidence="2">
    <location>
        <begin position="26"/>
        <end position="215"/>
    </location>
</feature>
<reference evidence="3 4" key="1">
    <citation type="submission" date="2020-03" db="EMBL/GenBank/DDBJ databases">
        <authorList>
            <person name="Wang L."/>
            <person name="He N."/>
            <person name="Li Y."/>
            <person name="Fang Y."/>
            <person name="Zhang F."/>
        </authorList>
    </citation>
    <scope>NUCLEOTIDE SEQUENCE [LARGE SCALE GENOMIC DNA]</scope>
    <source>
        <strain evidence="3 4">36D10-4-7</strain>
    </source>
</reference>
<evidence type="ECO:0000313" key="3">
    <source>
        <dbReference type="EMBL" id="NJR78620.1"/>
    </source>
</evidence>
<feature type="region of interest" description="Disordered" evidence="1">
    <location>
        <begin position="193"/>
        <end position="215"/>
    </location>
</feature>
<dbReference type="Proteomes" id="UP000732399">
    <property type="component" value="Unassembled WGS sequence"/>
</dbReference>
<proteinExistence type="predicted"/>
<evidence type="ECO:0000256" key="2">
    <source>
        <dbReference type="SAM" id="SignalP"/>
    </source>
</evidence>
<evidence type="ECO:0008006" key="5">
    <source>
        <dbReference type="Google" id="ProtNLM"/>
    </source>
</evidence>
<feature type="signal peptide" evidence="2">
    <location>
        <begin position="1"/>
        <end position="25"/>
    </location>
</feature>
<organism evidence="3 4">
    <name type="scientific">Sphingomonas corticis</name>
    <dbReference type="NCBI Taxonomy" id="2722791"/>
    <lineage>
        <taxon>Bacteria</taxon>
        <taxon>Pseudomonadati</taxon>
        <taxon>Pseudomonadota</taxon>
        <taxon>Alphaproteobacteria</taxon>
        <taxon>Sphingomonadales</taxon>
        <taxon>Sphingomonadaceae</taxon>
        <taxon>Sphingomonas</taxon>
    </lineage>
</organism>
<dbReference type="EMBL" id="JAAVJH010000004">
    <property type="protein sequence ID" value="NJR78620.1"/>
    <property type="molecule type" value="Genomic_DNA"/>
</dbReference>
<sequence>MPRLLRHRVGWIAALLFLLPTPAGAAVTMAFWSRDFGNYFPHAFLTLRGTPDAGGAPVDASYGFTAKSITPKLLFGNVGGKVERPKRGYMEGSHVRFAVTLSDAQYARVVALVQGWDEKTGDATYNLGKRNCVHFVREAAVIAGLAADFPKLMKKPGRFLLSVAAANPGRVTVIEKNGRDYLAALPPIDGGAPVTVPSGTPGTIPAKKKEEEPVG</sequence>